<dbReference type="InterPro" id="IPR005225">
    <property type="entry name" value="Small_GTP-bd"/>
</dbReference>
<dbReference type="SUPFAM" id="SSF52540">
    <property type="entry name" value="P-loop containing nucleoside triphosphate hydrolases"/>
    <property type="match status" value="1"/>
</dbReference>
<dbReference type="PROSITE" id="PS51419">
    <property type="entry name" value="RAB"/>
    <property type="match status" value="1"/>
</dbReference>
<dbReference type="EMBL" id="VFQX01000074">
    <property type="protein sequence ID" value="KAF0971835.1"/>
    <property type="molecule type" value="Genomic_DNA"/>
</dbReference>
<proteinExistence type="predicted"/>
<accession>A0A6A5BCH3</accession>
<dbReference type="InterPro" id="IPR027417">
    <property type="entry name" value="P-loop_NTPase"/>
</dbReference>
<dbReference type="SMART" id="SM00174">
    <property type="entry name" value="RHO"/>
    <property type="match status" value="1"/>
</dbReference>
<dbReference type="PANTHER" id="PTHR47978">
    <property type="match status" value="1"/>
</dbReference>
<dbReference type="PROSITE" id="PS51420">
    <property type="entry name" value="RHO"/>
    <property type="match status" value="1"/>
</dbReference>
<keyword evidence="1" id="KW-0547">Nucleotide-binding</keyword>
<gene>
    <name evidence="3" type="ORF">FDP41_010058</name>
</gene>
<dbReference type="VEuPathDB" id="AmoebaDB:FDP41_010058"/>
<dbReference type="NCBIfam" id="TIGR00231">
    <property type="entry name" value="small_GTP"/>
    <property type="match status" value="1"/>
</dbReference>
<dbReference type="Gene3D" id="3.40.50.300">
    <property type="entry name" value="P-loop containing nucleotide triphosphate hydrolases"/>
    <property type="match status" value="1"/>
</dbReference>
<dbReference type="SMART" id="SM00173">
    <property type="entry name" value="RAS"/>
    <property type="match status" value="1"/>
</dbReference>
<dbReference type="FunFam" id="3.40.50.300:FF:000808">
    <property type="entry name" value="Small GTP-binding protein, putative"/>
    <property type="match status" value="1"/>
</dbReference>
<dbReference type="SMART" id="SM00175">
    <property type="entry name" value="RAB"/>
    <property type="match status" value="1"/>
</dbReference>
<dbReference type="SMART" id="SM00176">
    <property type="entry name" value="RAN"/>
    <property type="match status" value="1"/>
</dbReference>
<comment type="caution">
    <text evidence="3">The sequence shown here is derived from an EMBL/GenBank/DDBJ whole genome shotgun (WGS) entry which is preliminary data.</text>
</comment>
<dbReference type="PROSITE" id="PS51417">
    <property type="entry name" value="ARF"/>
    <property type="match status" value="1"/>
</dbReference>
<dbReference type="GO" id="GO:0003924">
    <property type="term" value="F:GTPase activity"/>
    <property type="evidence" value="ECO:0007669"/>
    <property type="project" value="InterPro"/>
</dbReference>
<feature type="region of interest" description="Disordered" evidence="2">
    <location>
        <begin position="187"/>
        <end position="234"/>
    </location>
</feature>
<evidence type="ECO:0000313" key="3">
    <source>
        <dbReference type="EMBL" id="KAF0971835.1"/>
    </source>
</evidence>
<keyword evidence="4" id="KW-1185">Reference proteome</keyword>
<name>A0A6A5BCH3_NAEFO</name>
<dbReference type="OMA" id="SGKTHEM"/>
<dbReference type="OrthoDB" id="63533at2759"/>
<protein>
    <submittedName>
        <fullName evidence="3">Uncharacterized protein</fullName>
    </submittedName>
</protein>
<dbReference type="VEuPathDB" id="AmoebaDB:NfTy_082150"/>
<dbReference type="Pfam" id="PF00071">
    <property type="entry name" value="Ras"/>
    <property type="match status" value="1"/>
</dbReference>
<dbReference type="PROSITE" id="PS51421">
    <property type="entry name" value="RAS"/>
    <property type="match status" value="1"/>
</dbReference>
<feature type="compositionally biased region" description="Low complexity" evidence="2">
    <location>
        <begin position="192"/>
        <end position="221"/>
    </location>
</feature>
<sequence length="234" mass="25535">MIDSSTTSLSGKTHEMKVVLVGSVGVGKTSTVMRFVKDNFQEYIETTIGASYLSKVLTINDTQIKFNVWDTAGQEQYKSLVPLYFRKANAVIIVYDITRQKTFEDAKNWYKELIPHSPEDVIIAITGNKSDLDNLREIERIQGEKYANSIGAIFNETSAKNSSGITDIFQRLGKAYLSKQQQSRIVKDDDLGSVNVGNPTNTNNNTNTGNTGNSNTSNNTGGNNGGSKCPCGGG</sequence>
<evidence type="ECO:0000256" key="1">
    <source>
        <dbReference type="ARBA" id="ARBA00022741"/>
    </source>
</evidence>
<dbReference type="SMART" id="SM00177">
    <property type="entry name" value="ARF"/>
    <property type="match status" value="1"/>
</dbReference>
<evidence type="ECO:0000256" key="2">
    <source>
        <dbReference type="SAM" id="MobiDB-lite"/>
    </source>
</evidence>
<dbReference type="VEuPathDB" id="AmoebaDB:NF0076890"/>
<dbReference type="GeneID" id="68117273"/>
<dbReference type="Proteomes" id="UP000444721">
    <property type="component" value="Unassembled WGS sequence"/>
</dbReference>
<dbReference type="PRINTS" id="PR00449">
    <property type="entry name" value="RASTRNSFRMNG"/>
</dbReference>
<evidence type="ECO:0000313" key="4">
    <source>
        <dbReference type="Proteomes" id="UP000444721"/>
    </source>
</evidence>
<dbReference type="GO" id="GO:0005525">
    <property type="term" value="F:GTP binding"/>
    <property type="evidence" value="ECO:0007669"/>
    <property type="project" value="InterPro"/>
</dbReference>
<dbReference type="RefSeq" id="XP_044556551.1">
    <property type="nucleotide sequence ID" value="XM_044700315.1"/>
</dbReference>
<dbReference type="InterPro" id="IPR001806">
    <property type="entry name" value="Small_GTPase"/>
</dbReference>
<dbReference type="AlphaFoldDB" id="A0A6A5BCH3"/>
<organism evidence="3 4">
    <name type="scientific">Naegleria fowleri</name>
    <name type="common">Brain eating amoeba</name>
    <dbReference type="NCBI Taxonomy" id="5763"/>
    <lineage>
        <taxon>Eukaryota</taxon>
        <taxon>Discoba</taxon>
        <taxon>Heterolobosea</taxon>
        <taxon>Tetramitia</taxon>
        <taxon>Eutetramitia</taxon>
        <taxon>Vahlkampfiidae</taxon>
        <taxon>Naegleria</taxon>
    </lineage>
</organism>
<reference evidence="3 4" key="1">
    <citation type="journal article" date="2019" name="Sci. Rep.">
        <title>Nanopore sequencing improves the draft genome of the human pathogenic amoeba Naegleria fowleri.</title>
        <authorList>
            <person name="Liechti N."/>
            <person name="Schurch N."/>
            <person name="Bruggmann R."/>
            <person name="Wittwer M."/>
        </authorList>
    </citation>
    <scope>NUCLEOTIDE SEQUENCE [LARGE SCALE GENOMIC DNA]</scope>
    <source>
        <strain evidence="3 4">ATCC 30894</strain>
    </source>
</reference>